<dbReference type="Proteomes" id="UP001153365">
    <property type="component" value="Unassembled WGS sequence"/>
</dbReference>
<dbReference type="EMBL" id="CALTRL010000911">
    <property type="protein sequence ID" value="CAH7670054.1"/>
    <property type="molecule type" value="Genomic_DNA"/>
</dbReference>
<name>A0AAV0AMF4_PHAPC</name>
<dbReference type="AlphaFoldDB" id="A0AAV0AMF4"/>
<keyword evidence="1" id="KW-0472">Membrane</keyword>
<reference evidence="2" key="1">
    <citation type="submission" date="2022-06" db="EMBL/GenBank/DDBJ databases">
        <authorList>
            <consortium name="SYNGENTA / RWTH Aachen University"/>
        </authorList>
    </citation>
    <scope>NUCLEOTIDE SEQUENCE</scope>
</reference>
<gene>
    <name evidence="2" type="ORF">PPACK8108_LOCUS4727</name>
</gene>
<evidence type="ECO:0000256" key="1">
    <source>
        <dbReference type="SAM" id="Phobius"/>
    </source>
</evidence>
<keyword evidence="1" id="KW-1133">Transmembrane helix</keyword>
<keyword evidence="1" id="KW-0812">Transmembrane</keyword>
<evidence type="ECO:0000313" key="2">
    <source>
        <dbReference type="EMBL" id="CAH7670054.1"/>
    </source>
</evidence>
<feature type="transmembrane region" description="Helical" evidence="1">
    <location>
        <begin position="15"/>
        <end position="34"/>
    </location>
</feature>
<comment type="caution">
    <text evidence="2">The sequence shown here is derived from an EMBL/GenBank/DDBJ whole genome shotgun (WGS) entry which is preliminary data.</text>
</comment>
<sequence length="74" mass="8387">MFGHAVLALRLTPPSVRLIISFILVFTVGSRISFRTIFLGTSPPHHSLSIPTVIEPYSWTPPTFSFFFFFISEL</sequence>
<evidence type="ECO:0008006" key="4">
    <source>
        <dbReference type="Google" id="ProtNLM"/>
    </source>
</evidence>
<evidence type="ECO:0000313" key="3">
    <source>
        <dbReference type="Proteomes" id="UP001153365"/>
    </source>
</evidence>
<organism evidence="2 3">
    <name type="scientific">Phakopsora pachyrhizi</name>
    <name type="common">Asian soybean rust disease fungus</name>
    <dbReference type="NCBI Taxonomy" id="170000"/>
    <lineage>
        <taxon>Eukaryota</taxon>
        <taxon>Fungi</taxon>
        <taxon>Dikarya</taxon>
        <taxon>Basidiomycota</taxon>
        <taxon>Pucciniomycotina</taxon>
        <taxon>Pucciniomycetes</taxon>
        <taxon>Pucciniales</taxon>
        <taxon>Phakopsoraceae</taxon>
        <taxon>Phakopsora</taxon>
    </lineage>
</organism>
<accession>A0AAV0AMF4</accession>
<keyword evidence="3" id="KW-1185">Reference proteome</keyword>
<proteinExistence type="predicted"/>
<protein>
    <recommendedName>
        <fullName evidence="4">Secreted protein</fullName>
    </recommendedName>
</protein>